<dbReference type="PROSITE" id="PS50103">
    <property type="entry name" value="ZF_C3H1"/>
    <property type="match status" value="5"/>
</dbReference>
<evidence type="ECO:0000256" key="1">
    <source>
        <dbReference type="ARBA" id="ARBA00022723"/>
    </source>
</evidence>
<accession>A0ABD0V001</accession>
<evidence type="ECO:0000256" key="3">
    <source>
        <dbReference type="ARBA" id="ARBA00022833"/>
    </source>
</evidence>
<dbReference type="InterPro" id="IPR036855">
    <property type="entry name" value="Znf_CCCH_sf"/>
</dbReference>
<evidence type="ECO:0000256" key="4">
    <source>
        <dbReference type="ARBA" id="ARBA00023125"/>
    </source>
</evidence>
<feature type="zinc finger region" description="C3H1-type" evidence="5">
    <location>
        <begin position="272"/>
        <end position="300"/>
    </location>
</feature>
<dbReference type="InterPro" id="IPR050974">
    <property type="entry name" value="Plant_ZF_CCCH"/>
</dbReference>
<proteinExistence type="predicted"/>
<feature type="domain" description="C3H1-type" evidence="7">
    <location>
        <begin position="41"/>
        <end position="69"/>
    </location>
</feature>
<dbReference type="PANTHER" id="PTHR12506">
    <property type="entry name" value="PROTEIN PHOSPHATASE RELATED"/>
    <property type="match status" value="1"/>
</dbReference>
<feature type="domain" description="C3H1-type" evidence="7">
    <location>
        <begin position="128"/>
        <end position="156"/>
    </location>
</feature>
<dbReference type="EMBL" id="JANQDX010000012">
    <property type="protein sequence ID" value="KAL0915643.1"/>
    <property type="molecule type" value="Genomic_DNA"/>
</dbReference>
<dbReference type="Gene3D" id="4.10.1000.10">
    <property type="entry name" value="Zinc finger, CCCH-type"/>
    <property type="match status" value="3"/>
</dbReference>
<dbReference type="Gene3D" id="2.30.30.1190">
    <property type="match status" value="1"/>
</dbReference>
<feature type="domain" description="C3H1-type" evidence="7">
    <location>
        <begin position="83"/>
        <end position="111"/>
    </location>
</feature>
<comment type="caution">
    <text evidence="8">The sequence shown here is derived from an EMBL/GenBank/DDBJ whole genome shotgun (WGS) entry which is preliminary data.</text>
</comment>
<feature type="region of interest" description="Disordered" evidence="6">
    <location>
        <begin position="367"/>
        <end position="399"/>
    </location>
</feature>
<dbReference type="GO" id="GO:0003677">
    <property type="term" value="F:DNA binding"/>
    <property type="evidence" value="ECO:0007669"/>
    <property type="project" value="UniProtKB-KW"/>
</dbReference>
<dbReference type="PANTHER" id="PTHR12506:SF50">
    <property type="entry name" value="ZINC FINGER CCCH DOMAIN-CONTAINING PROTEIN 26"/>
    <property type="match status" value="1"/>
</dbReference>
<dbReference type="SMART" id="SM00356">
    <property type="entry name" value="ZnF_C3H1"/>
    <property type="match status" value="5"/>
</dbReference>
<feature type="domain" description="C3H1-type" evidence="7">
    <location>
        <begin position="317"/>
        <end position="345"/>
    </location>
</feature>
<gene>
    <name evidence="8" type="ORF">M5K25_016076</name>
</gene>
<name>A0ABD0V001_DENTH</name>
<evidence type="ECO:0000259" key="7">
    <source>
        <dbReference type="PROSITE" id="PS50103"/>
    </source>
</evidence>
<dbReference type="GO" id="GO:0003729">
    <property type="term" value="F:mRNA binding"/>
    <property type="evidence" value="ECO:0007669"/>
    <property type="project" value="UniProtKB-ARBA"/>
</dbReference>
<reference evidence="8 9" key="1">
    <citation type="journal article" date="2024" name="Plant Biotechnol. J.">
        <title>Dendrobium thyrsiflorum genome and its molecular insights into genes involved in important horticultural traits.</title>
        <authorList>
            <person name="Chen B."/>
            <person name="Wang J.Y."/>
            <person name="Zheng P.J."/>
            <person name="Li K.L."/>
            <person name="Liang Y.M."/>
            <person name="Chen X.F."/>
            <person name="Zhang C."/>
            <person name="Zhao X."/>
            <person name="He X."/>
            <person name="Zhang G.Q."/>
            <person name="Liu Z.J."/>
            <person name="Xu Q."/>
        </authorList>
    </citation>
    <scope>NUCLEOTIDE SEQUENCE [LARGE SCALE GENOMIC DNA]</scope>
    <source>
        <strain evidence="8">GZMU011</strain>
    </source>
</reference>
<dbReference type="AlphaFoldDB" id="A0ABD0V001"/>
<dbReference type="Proteomes" id="UP001552299">
    <property type="component" value="Unassembled WGS sequence"/>
</dbReference>
<feature type="zinc finger region" description="C3H1-type" evidence="5">
    <location>
        <begin position="41"/>
        <end position="69"/>
    </location>
</feature>
<evidence type="ECO:0000256" key="6">
    <source>
        <dbReference type="SAM" id="MobiDB-lite"/>
    </source>
</evidence>
<dbReference type="SUPFAM" id="SSF90229">
    <property type="entry name" value="CCCH zinc finger"/>
    <property type="match status" value="5"/>
</dbReference>
<keyword evidence="3 5" id="KW-0862">Zinc</keyword>
<dbReference type="Pfam" id="PF00642">
    <property type="entry name" value="zf-CCCH"/>
    <property type="match status" value="5"/>
</dbReference>
<organism evidence="8 9">
    <name type="scientific">Dendrobium thyrsiflorum</name>
    <name type="common">Pinecone-like raceme dendrobium</name>
    <name type="synonym">Orchid</name>
    <dbReference type="NCBI Taxonomy" id="117978"/>
    <lineage>
        <taxon>Eukaryota</taxon>
        <taxon>Viridiplantae</taxon>
        <taxon>Streptophyta</taxon>
        <taxon>Embryophyta</taxon>
        <taxon>Tracheophyta</taxon>
        <taxon>Spermatophyta</taxon>
        <taxon>Magnoliopsida</taxon>
        <taxon>Liliopsida</taxon>
        <taxon>Asparagales</taxon>
        <taxon>Orchidaceae</taxon>
        <taxon>Epidendroideae</taxon>
        <taxon>Malaxideae</taxon>
        <taxon>Dendrobiinae</taxon>
        <taxon>Dendrobium</taxon>
    </lineage>
</organism>
<evidence type="ECO:0000256" key="2">
    <source>
        <dbReference type="ARBA" id="ARBA00022771"/>
    </source>
</evidence>
<dbReference type="InterPro" id="IPR000571">
    <property type="entry name" value="Znf_CCCH"/>
</dbReference>
<keyword evidence="1 5" id="KW-0479">Metal-binding</keyword>
<evidence type="ECO:0000313" key="8">
    <source>
        <dbReference type="EMBL" id="KAL0915643.1"/>
    </source>
</evidence>
<feature type="domain" description="C3H1-type" evidence="7">
    <location>
        <begin position="272"/>
        <end position="300"/>
    </location>
</feature>
<protein>
    <recommendedName>
        <fullName evidence="7">C3H1-type domain-containing protein</fullName>
    </recommendedName>
</protein>
<dbReference type="GO" id="GO:0008270">
    <property type="term" value="F:zinc ion binding"/>
    <property type="evidence" value="ECO:0007669"/>
    <property type="project" value="UniProtKB-KW"/>
</dbReference>
<evidence type="ECO:0000313" key="9">
    <source>
        <dbReference type="Proteomes" id="UP001552299"/>
    </source>
</evidence>
<keyword evidence="4" id="KW-0238">DNA-binding</keyword>
<feature type="zinc finger region" description="C3H1-type" evidence="5">
    <location>
        <begin position="128"/>
        <end position="156"/>
    </location>
</feature>
<keyword evidence="2 5" id="KW-0863">Zinc-finger</keyword>
<sequence>MVLNSSNVSEESHNIDEAIKRLEVHENHEGDDVDSNQCPDRPGEPDCIHYMNTGLCVYGSNCRYNHPTHYEQGRQAKGELPERVDQPDCEHFLEKGMCKFGAACKYHHPRDRPDAQPVLVNVLGLPIRQDQKSCSYYMRTGTCKFGVFCKFNHPQPATLWTVLPLNGSPTSGSTIPSMTSTARLPLVDGFSSWPFSNRPTYTSSHHLQNLAAYIPVILPPSPGIMPVQQGWPAYMGFVNHQLSPDVLGPTQIPKSNNITQSSLSNTPNFPERPDRPECHYYMKTGKCKYGSTCKFHHPKERSSVSTSTLGPFGLPLRPGQPVCTYYSLNGTCWYGSSCKFDHPLIGLYDYNIPATCRPDDFRNQRNTQEAWTPWEAKPTKTMKSKADSRPFPSNNNKEDKNIAAHTSSTLHNKDLNVKIQFSPNFTQKIYVQIMFIMEFFLAIELKVPNEPYVCLFFFLWNVYNRHKQY</sequence>
<keyword evidence="9" id="KW-1185">Reference proteome</keyword>
<evidence type="ECO:0000256" key="5">
    <source>
        <dbReference type="PROSITE-ProRule" id="PRU00723"/>
    </source>
</evidence>
<feature type="zinc finger region" description="C3H1-type" evidence="5">
    <location>
        <begin position="83"/>
        <end position="111"/>
    </location>
</feature>
<feature type="zinc finger region" description="C3H1-type" evidence="5">
    <location>
        <begin position="317"/>
        <end position="345"/>
    </location>
</feature>